<evidence type="ECO:0000313" key="3">
    <source>
        <dbReference type="Proteomes" id="UP000503011"/>
    </source>
</evidence>
<proteinExistence type="predicted"/>
<dbReference type="InterPro" id="IPR008979">
    <property type="entry name" value="Galactose-bd-like_sf"/>
</dbReference>
<dbReference type="SUPFAM" id="SSF49785">
    <property type="entry name" value="Galactose-binding domain-like"/>
    <property type="match status" value="1"/>
</dbReference>
<dbReference type="EMBL" id="AP022871">
    <property type="protein sequence ID" value="BCB88093.1"/>
    <property type="molecule type" value="Genomic_DNA"/>
</dbReference>
<reference evidence="2 3" key="2">
    <citation type="submission" date="2020-03" db="EMBL/GenBank/DDBJ databases">
        <authorList>
            <person name="Ichikawa N."/>
            <person name="Kimura A."/>
            <person name="Kitahashi Y."/>
            <person name="Uohara A."/>
        </authorList>
    </citation>
    <scope>NUCLEOTIDE SEQUENCE [LARGE SCALE GENOMIC DNA]</scope>
    <source>
        <strain evidence="2 3">NBRC 105367</strain>
    </source>
</reference>
<name>A0A6F8YQ27_9ACTN</name>
<evidence type="ECO:0000313" key="2">
    <source>
        <dbReference type="EMBL" id="BCB88093.1"/>
    </source>
</evidence>
<organism evidence="2 3">
    <name type="scientific">Phytohabitans suffuscus</name>
    <dbReference type="NCBI Taxonomy" id="624315"/>
    <lineage>
        <taxon>Bacteria</taxon>
        <taxon>Bacillati</taxon>
        <taxon>Actinomycetota</taxon>
        <taxon>Actinomycetes</taxon>
        <taxon>Micromonosporales</taxon>
        <taxon>Micromonosporaceae</taxon>
    </lineage>
</organism>
<reference evidence="2 3" key="1">
    <citation type="submission" date="2020-03" db="EMBL/GenBank/DDBJ databases">
        <title>Whole genome shotgun sequence of Phytohabitans suffuscus NBRC 105367.</title>
        <authorList>
            <person name="Komaki H."/>
            <person name="Tamura T."/>
        </authorList>
    </citation>
    <scope>NUCLEOTIDE SEQUENCE [LARGE SCALE GENOMIC DNA]</scope>
    <source>
        <strain evidence="2 3">NBRC 105367</strain>
    </source>
</reference>
<dbReference type="InterPro" id="IPR013736">
    <property type="entry name" value="Xaa-Pro_dipept_C"/>
</dbReference>
<dbReference type="AlphaFoldDB" id="A0A6F8YQ27"/>
<dbReference type="RefSeq" id="WP_232075018.1">
    <property type="nucleotide sequence ID" value="NZ_AP022871.1"/>
</dbReference>
<dbReference type="GO" id="GO:0008239">
    <property type="term" value="F:dipeptidyl-peptidase activity"/>
    <property type="evidence" value="ECO:0007669"/>
    <property type="project" value="InterPro"/>
</dbReference>
<accession>A0A6F8YQ27</accession>
<protein>
    <recommendedName>
        <fullName evidence="1">Xaa-Pro dipeptidyl-peptidase C-terminal domain-containing protein</fullName>
    </recommendedName>
</protein>
<dbReference type="Pfam" id="PF08530">
    <property type="entry name" value="PepX_C"/>
    <property type="match status" value="1"/>
</dbReference>
<evidence type="ECO:0000259" key="1">
    <source>
        <dbReference type="Pfam" id="PF08530"/>
    </source>
</evidence>
<dbReference type="Proteomes" id="UP000503011">
    <property type="component" value="Chromosome"/>
</dbReference>
<dbReference type="KEGG" id="psuu:Psuf_054060"/>
<feature type="domain" description="Xaa-Pro dipeptidyl-peptidase C-terminal" evidence="1">
    <location>
        <begin position="16"/>
        <end position="58"/>
    </location>
</feature>
<gene>
    <name evidence="2" type="ORF">Psuf_054060</name>
</gene>
<keyword evidence="3" id="KW-1185">Reference proteome</keyword>
<sequence length="67" mass="7095">MTHAPYTWLSGGRQVIDLALPATAWNVPAGHRLALALDTKDPLYLDANPSGAAIAVSASSWVDIPLR</sequence>